<dbReference type="eggNOG" id="ENOG5031I01">
    <property type="taxonomic scope" value="Bacteria"/>
</dbReference>
<dbReference type="EMBL" id="JFHE01000008">
    <property type="protein sequence ID" value="KDR35181.1"/>
    <property type="molecule type" value="Genomic_DNA"/>
</dbReference>
<dbReference type="AlphaFoldDB" id="A0A069PD27"/>
<organism evidence="1 2">
    <name type="scientific">Caballeronia grimmiae</name>
    <dbReference type="NCBI Taxonomy" id="1071679"/>
    <lineage>
        <taxon>Bacteria</taxon>
        <taxon>Pseudomonadati</taxon>
        <taxon>Pseudomonadota</taxon>
        <taxon>Betaproteobacteria</taxon>
        <taxon>Burkholderiales</taxon>
        <taxon>Burkholderiaceae</taxon>
        <taxon>Caballeronia</taxon>
    </lineage>
</organism>
<evidence type="ECO:0000313" key="2">
    <source>
        <dbReference type="Proteomes" id="UP000027439"/>
    </source>
</evidence>
<evidence type="ECO:0000313" key="1">
    <source>
        <dbReference type="EMBL" id="KDR35181.1"/>
    </source>
</evidence>
<accession>A0A069PD27</accession>
<dbReference type="Proteomes" id="UP000027439">
    <property type="component" value="Unassembled WGS sequence"/>
</dbReference>
<dbReference type="RefSeq" id="WP_035963118.1">
    <property type="nucleotide sequence ID" value="NZ_BMEG01000004.1"/>
</dbReference>
<comment type="caution">
    <text evidence="1">The sequence shown here is derived from an EMBL/GenBank/DDBJ whole genome shotgun (WGS) entry which is preliminary data.</text>
</comment>
<protein>
    <recommendedName>
        <fullName evidence="3">Lipoprotein</fullName>
    </recommendedName>
</protein>
<dbReference type="OrthoDB" id="9084701at2"/>
<evidence type="ECO:0008006" key="3">
    <source>
        <dbReference type="Google" id="ProtNLM"/>
    </source>
</evidence>
<proteinExistence type="predicted"/>
<name>A0A069PD27_9BURK</name>
<sequence length="368" mass="37610">MKSRMAVGLSVVLAACGGGGGGETSATSAASAAPASSSTAAACSGGPFTTDPAKVCSDASGKLVTAYVYAQPQTVIADGTVISADTTWPASGSPYYIAGTVQVAKGATLTIPDGVIVESMKPVPCTADCIGKIPTKGIINVAGKLNVGGSDQSQLLGVTVSNVDANVGGGTVSIQHARLEDAFVQISPAAPFSMTYTQAYRLNVTPIVRAGVTTYEAGTNGYPSFKNSTVKYNTFVDSAAFAFDPSVIVQNNLFVNMVDPLVLIDNFPASGAPAGIAKNNSFLFKKTSPNTNRMVIAAHGTYAASAIHTLDFSNNFWGVTDTTTIQSRILDSTNSSNPRLPNVVNYAPVAVSPDPATPADPQIGVPNE</sequence>
<reference evidence="1 2" key="1">
    <citation type="submission" date="2014-03" db="EMBL/GenBank/DDBJ databases">
        <title>Draft Genome Sequences of Four Burkholderia Strains.</title>
        <authorList>
            <person name="Liu X.Y."/>
            <person name="Li C.X."/>
            <person name="Xu J.H."/>
        </authorList>
    </citation>
    <scope>NUCLEOTIDE SEQUENCE [LARGE SCALE GENOMIC DNA]</scope>
    <source>
        <strain evidence="1 2">R27</strain>
    </source>
</reference>
<gene>
    <name evidence="1" type="ORF">BG57_30945</name>
</gene>
<dbReference type="PROSITE" id="PS51257">
    <property type="entry name" value="PROKAR_LIPOPROTEIN"/>
    <property type="match status" value="1"/>
</dbReference>